<evidence type="ECO:0000313" key="11">
    <source>
        <dbReference type="Proteomes" id="UP000838878"/>
    </source>
</evidence>
<evidence type="ECO:0000256" key="3">
    <source>
        <dbReference type="ARBA" id="ARBA00011899"/>
    </source>
</evidence>
<feature type="non-terminal residue" evidence="10">
    <location>
        <position position="451"/>
    </location>
</feature>
<dbReference type="SUPFAM" id="SSF51338">
    <property type="entry name" value="Composite domain of metallo-dependent hydrolases"/>
    <property type="match status" value="1"/>
</dbReference>
<dbReference type="SUPFAM" id="SSF51556">
    <property type="entry name" value="Metallo-dependent hydrolases"/>
    <property type="match status" value="1"/>
</dbReference>
<dbReference type="InterPro" id="IPR032466">
    <property type="entry name" value="Metal_Hydrolase"/>
</dbReference>
<dbReference type="PANTHER" id="PTHR11113:SF14">
    <property type="entry name" value="N-ACETYLGLUCOSAMINE-6-PHOSPHATE DEACETYLASE"/>
    <property type="match status" value="1"/>
</dbReference>
<dbReference type="GO" id="GO:0106279">
    <property type="term" value="P:negative regulation of UDP-N-acetylglucosamine biosynthetic process"/>
    <property type="evidence" value="ECO:0007669"/>
    <property type="project" value="UniProtKB-ARBA"/>
</dbReference>
<dbReference type="Gene3D" id="2.30.40.10">
    <property type="entry name" value="Urease, subunit C, domain 1"/>
    <property type="match status" value="1"/>
</dbReference>
<keyword evidence="5" id="KW-0479">Metal-binding</keyword>
<evidence type="ECO:0000256" key="1">
    <source>
        <dbReference type="ARBA" id="ARBA00001968"/>
    </source>
</evidence>
<dbReference type="InterPro" id="IPR006680">
    <property type="entry name" value="Amidohydro-rel"/>
</dbReference>
<dbReference type="EC" id="3.5.1.25" evidence="3"/>
<proteinExistence type="inferred from homology"/>
<dbReference type="AlphaFoldDB" id="A0A8J9YBH3"/>
<comment type="similarity">
    <text evidence="2">Belongs to the metallo-dependent hydrolases superfamily. NagA family.</text>
</comment>
<comment type="cofactor">
    <cofactor evidence="1">
        <name>a divalent metal cation</name>
        <dbReference type="ChEBI" id="CHEBI:60240"/>
    </cofactor>
</comment>
<evidence type="ECO:0000256" key="4">
    <source>
        <dbReference type="ARBA" id="ARBA00018029"/>
    </source>
</evidence>
<evidence type="ECO:0000256" key="6">
    <source>
        <dbReference type="ARBA" id="ARBA00022801"/>
    </source>
</evidence>
<dbReference type="FunFam" id="3.20.20.140:FF:000023">
    <property type="entry name" value="N-acetylglucosamine-6-phosphate deacetylase"/>
    <property type="match status" value="1"/>
</dbReference>
<protein>
    <recommendedName>
        <fullName evidence="4">N-acetylglucosamine-6-phosphate deacetylase</fullName>
        <ecNumber evidence="3">3.5.1.25</ecNumber>
    </recommendedName>
</protein>
<comment type="catalytic activity">
    <reaction evidence="8">
        <text>N-acetyl-D-glucosamine 6-phosphate + H2O = D-glucosamine 6-phosphate + acetate</text>
        <dbReference type="Rhea" id="RHEA:22936"/>
        <dbReference type="ChEBI" id="CHEBI:15377"/>
        <dbReference type="ChEBI" id="CHEBI:30089"/>
        <dbReference type="ChEBI" id="CHEBI:57513"/>
        <dbReference type="ChEBI" id="CHEBI:58725"/>
        <dbReference type="EC" id="3.5.1.25"/>
    </reaction>
</comment>
<dbReference type="GO" id="GO:0019262">
    <property type="term" value="P:N-acetylneuraminate catabolic process"/>
    <property type="evidence" value="ECO:0007669"/>
    <property type="project" value="UniProtKB-ARBA"/>
</dbReference>
<feature type="domain" description="Amidohydrolase-related" evidence="9">
    <location>
        <begin position="58"/>
        <end position="378"/>
    </location>
</feature>
<dbReference type="OrthoDB" id="10264777at2759"/>
<dbReference type="Pfam" id="PF01979">
    <property type="entry name" value="Amidohydro_1"/>
    <property type="match status" value="1"/>
</dbReference>
<dbReference type="PANTHER" id="PTHR11113">
    <property type="entry name" value="N-ACETYLGLUCOSAMINE-6-PHOSPHATE DEACETYLASE"/>
    <property type="match status" value="1"/>
</dbReference>
<dbReference type="CDD" id="cd00854">
    <property type="entry name" value="NagA"/>
    <property type="match status" value="1"/>
</dbReference>
<dbReference type="GO" id="GO:0046872">
    <property type="term" value="F:metal ion binding"/>
    <property type="evidence" value="ECO:0007669"/>
    <property type="project" value="UniProtKB-KW"/>
</dbReference>
<dbReference type="GO" id="GO:0006046">
    <property type="term" value="P:N-acetylglucosamine catabolic process"/>
    <property type="evidence" value="ECO:0007669"/>
    <property type="project" value="TreeGrafter"/>
</dbReference>
<keyword evidence="7" id="KW-0119">Carbohydrate metabolism</keyword>
<keyword evidence="11" id="KW-1185">Reference proteome</keyword>
<evidence type="ECO:0000259" key="9">
    <source>
        <dbReference type="Pfam" id="PF01979"/>
    </source>
</evidence>
<dbReference type="InterPro" id="IPR011059">
    <property type="entry name" value="Metal-dep_hydrolase_composite"/>
</dbReference>
<accession>A0A8J9YBH3</accession>
<evidence type="ECO:0000256" key="5">
    <source>
        <dbReference type="ARBA" id="ARBA00022723"/>
    </source>
</evidence>
<gene>
    <name evidence="10" type="ORF">BINO364_LOCUS7732</name>
</gene>
<dbReference type="Gene3D" id="3.20.20.140">
    <property type="entry name" value="Metal-dependent hydrolases"/>
    <property type="match status" value="1"/>
</dbReference>
<reference evidence="10" key="1">
    <citation type="submission" date="2021-12" db="EMBL/GenBank/DDBJ databases">
        <authorList>
            <person name="Martin H S."/>
        </authorList>
    </citation>
    <scope>NUCLEOTIDE SEQUENCE</scope>
</reference>
<dbReference type="EMBL" id="OV170222">
    <property type="protein sequence ID" value="CAH0721661.1"/>
    <property type="molecule type" value="Genomic_DNA"/>
</dbReference>
<evidence type="ECO:0000256" key="7">
    <source>
        <dbReference type="ARBA" id="ARBA00023277"/>
    </source>
</evidence>
<evidence type="ECO:0000256" key="8">
    <source>
        <dbReference type="ARBA" id="ARBA00047647"/>
    </source>
</evidence>
<sequence>MKGKSGLTRFHDCFILRNGKIIKDDLWIRDGKIINPEELFYVEQVEADVTVNCENLLIAPGLIDIQNNGGWGVDFSYDIENIEDGVQKVAKELLAHGVTSFCPTMVTSEKDKYSKILPRIQKKQGGKTGATILGVHLEGPFICLAKKGAHADEYIKNPDKGLESIREVYGSLDNVIIITLAPELPGALEAIKDLTKLGIKVALGHSSASLAQGEEAVKSGANLITHLFNAMLPFHHRDPGLVGLLASTTERQVYYGLISDGIHTHPAALRIACRTNPEGLILVSDSVAAQGLADGNYRIGPQAINMENGRAYIAGTKVLCGSTSALNQCVKIFKEATDCSLEYALETASLHPAKALGIEHVKGNLNFGSDADFVIMQPTTLDVVSTWIAVNIMTQGVLKSLSNTAVALRSITDAIVLGLETLETAWTGVNGKSDAELERTMSNDISCDYRQ</sequence>
<evidence type="ECO:0000313" key="10">
    <source>
        <dbReference type="EMBL" id="CAH0721661.1"/>
    </source>
</evidence>
<organism evidence="10 11">
    <name type="scientific">Brenthis ino</name>
    <name type="common">lesser marbled fritillary</name>
    <dbReference type="NCBI Taxonomy" id="405034"/>
    <lineage>
        <taxon>Eukaryota</taxon>
        <taxon>Metazoa</taxon>
        <taxon>Ecdysozoa</taxon>
        <taxon>Arthropoda</taxon>
        <taxon>Hexapoda</taxon>
        <taxon>Insecta</taxon>
        <taxon>Pterygota</taxon>
        <taxon>Neoptera</taxon>
        <taxon>Endopterygota</taxon>
        <taxon>Lepidoptera</taxon>
        <taxon>Glossata</taxon>
        <taxon>Ditrysia</taxon>
        <taxon>Papilionoidea</taxon>
        <taxon>Nymphalidae</taxon>
        <taxon>Heliconiinae</taxon>
        <taxon>Argynnini</taxon>
        <taxon>Brenthis</taxon>
    </lineage>
</organism>
<keyword evidence="6" id="KW-0378">Hydrolase</keyword>
<dbReference type="NCBIfam" id="TIGR00221">
    <property type="entry name" value="nagA"/>
    <property type="match status" value="1"/>
</dbReference>
<dbReference type="InterPro" id="IPR003764">
    <property type="entry name" value="GlcNAc_6-P_deAcase"/>
</dbReference>
<name>A0A8J9YBH3_9NEOP</name>
<dbReference type="Proteomes" id="UP000838878">
    <property type="component" value="Chromosome 2"/>
</dbReference>
<evidence type="ECO:0000256" key="2">
    <source>
        <dbReference type="ARBA" id="ARBA00010716"/>
    </source>
</evidence>
<dbReference type="GO" id="GO:0008448">
    <property type="term" value="F:N-acetylglucosamine-6-phosphate deacetylase activity"/>
    <property type="evidence" value="ECO:0007669"/>
    <property type="project" value="UniProtKB-EC"/>
</dbReference>